<gene>
    <name evidence="1" type="ORF">O6H91_05G088800</name>
</gene>
<comment type="caution">
    <text evidence="1">The sequence shown here is derived from an EMBL/GenBank/DDBJ whole genome shotgun (WGS) entry which is preliminary data.</text>
</comment>
<organism evidence="1 2">
    <name type="scientific">Diphasiastrum complanatum</name>
    <name type="common">Issler's clubmoss</name>
    <name type="synonym">Lycopodium complanatum</name>
    <dbReference type="NCBI Taxonomy" id="34168"/>
    <lineage>
        <taxon>Eukaryota</taxon>
        <taxon>Viridiplantae</taxon>
        <taxon>Streptophyta</taxon>
        <taxon>Embryophyta</taxon>
        <taxon>Tracheophyta</taxon>
        <taxon>Lycopodiopsida</taxon>
        <taxon>Lycopodiales</taxon>
        <taxon>Lycopodiaceae</taxon>
        <taxon>Lycopodioideae</taxon>
        <taxon>Diphasiastrum</taxon>
    </lineage>
</organism>
<proteinExistence type="predicted"/>
<evidence type="ECO:0000313" key="1">
    <source>
        <dbReference type="EMBL" id="KAJ7556576.1"/>
    </source>
</evidence>
<name>A0ACC2DQM1_DIPCM</name>
<evidence type="ECO:0000313" key="2">
    <source>
        <dbReference type="Proteomes" id="UP001162992"/>
    </source>
</evidence>
<dbReference type="Proteomes" id="UP001162992">
    <property type="component" value="Chromosome 5"/>
</dbReference>
<keyword evidence="2" id="KW-1185">Reference proteome</keyword>
<accession>A0ACC2DQM1</accession>
<sequence>MRRGLGYILESKDSKVLKIGKCPKLSPRYARPFRIVKKLHRNAYQLELPQGVKVHLVFHISCLKERLGGKDDLILQEDLVWLEDLISFVPIEPQAIVDVRQRGLKNRQVTEYLVHWKGSSEDDDTWEKELDLKQRFLGFLP</sequence>
<reference evidence="2" key="1">
    <citation type="journal article" date="2024" name="Proc. Natl. Acad. Sci. U.S.A.">
        <title>Extraordinary preservation of gene collinearity over three hundred million years revealed in homosporous lycophytes.</title>
        <authorList>
            <person name="Li C."/>
            <person name="Wickell D."/>
            <person name="Kuo L.Y."/>
            <person name="Chen X."/>
            <person name="Nie B."/>
            <person name="Liao X."/>
            <person name="Peng D."/>
            <person name="Ji J."/>
            <person name="Jenkins J."/>
            <person name="Williams M."/>
            <person name="Shu S."/>
            <person name="Plott C."/>
            <person name="Barry K."/>
            <person name="Rajasekar S."/>
            <person name="Grimwood J."/>
            <person name="Han X."/>
            <person name="Sun S."/>
            <person name="Hou Z."/>
            <person name="He W."/>
            <person name="Dai G."/>
            <person name="Sun C."/>
            <person name="Schmutz J."/>
            <person name="Leebens-Mack J.H."/>
            <person name="Li F.W."/>
            <person name="Wang L."/>
        </authorList>
    </citation>
    <scope>NUCLEOTIDE SEQUENCE [LARGE SCALE GENOMIC DNA]</scope>
    <source>
        <strain evidence="2">cv. PW_Plant_1</strain>
    </source>
</reference>
<protein>
    <submittedName>
        <fullName evidence="1">Uncharacterized protein</fullName>
    </submittedName>
</protein>
<dbReference type="EMBL" id="CM055096">
    <property type="protein sequence ID" value="KAJ7556576.1"/>
    <property type="molecule type" value="Genomic_DNA"/>
</dbReference>